<dbReference type="OrthoDB" id="432528at2759"/>
<feature type="compositionally biased region" description="Polar residues" evidence="1">
    <location>
        <begin position="294"/>
        <end position="312"/>
    </location>
</feature>
<dbReference type="EMBL" id="CAJPVJ010001286">
    <property type="protein sequence ID" value="CAG2164459.1"/>
    <property type="molecule type" value="Genomic_DNA"/>
</dbReference>
<gene>
    <name evidence="2" type="ORF">ONB1V03_LOCUS4013</name>
</gene>
<evidence type="ECO:0000313" key="3">
    <source>
        <dbReference type="Proteomes" id="UP000728032"/>
    </source>
</evidence>
<feature type="compositionally biased region" description="Basic and acidic residues" evidence="1">
    <location>
        <begin position="413"/>
        <end position="427"/>
    </location>
</feature>
<feature type="compositionally biased region" description="Polar residues" evidence="1">
    <location>
        <begin position="266"/>
        <end position="279"/>
    </location>
</feature>
<dbReference type="EMBL" id="OC916111">
    <property type="protein sequence ID" value="CAD7643200.1"/>
    <property type="molecule type" value="Genomic_DNA"/>
</dbReference>
<dbReference type="AlphaFoldDB" id="A0A7R9LK68"/>
<organism evidence="2">
    <name type="scientific">Oppiella nova</name>
    <dbReference type="NCBI Taxonomy" id="334625"/>
    <lineage>
        <taxon>Eukaryota</taxon>
        <taxon>Metazoa</taxon>
        <taxon>Ecdysozoa</taxon>
        <taxon>Arthropoda</taxon>
        <taxon>Chelicerata</taxon>
        <taxon>Arachnida</taxon>
        <taxon>Acari</taxon>
        <taxon>Acariformes</taxon>
        <taxon>Sarcoptiformes</taxon>
        <taxon>Oribatida</taxon>
        <taxon>Brachypylina</taxon>
        <taxon>Oppioidea</taxon>
        <taxon>Oppiidae</taxon>
        <taxon>Oppiella</taxon>
    </lineage>
</organism>
<dbReference type="Proteomes" id="UP000728032">
    <property type="component" value="Unassembled WGS sequence"/>
</dbReference>
<feature type="compositionally biased region" description="Polar residues" evidence="1">
    <location>
        <begin position="372"/>
        <end position="382"/>
    </location>
</feature>
<feature type="region of interest" description="Disordered" evidence="1">
    <location>
        <begin position="1"/>
        <end position="24"/>
    </location>
</feature>
<feature type="region of interest" description="Disordered" evidence="1">
    <location>
        <begin position="545"/>
        <end position="573"/>
    </location>
</feature>
<feature type="compositionally biased region" description="Low complexity" evidence="1">
    <location>
        <begin position="361"/>
        <end position="371"/>
    </location>
</feature>
<keyword evidence="3" id="KW-1185">Reference proteome</keyword>
<accession>A0A7R9LK68</accession>
<sequence>MSSPSSSQDHPPPRHSHSAEKDGGIELKRIRALVNYMVTQPSRHSILCSFSEEKEPDFCCETYGDFISVNTEQWERINAEGIIPNSRCRHVALANPFLDITKEVEESNNTNNTKNNKILRLSSKSNCVSNSANQSKSIVTAPTKSISMCFGQPTDTPLHENGKALKHLKFRVHPMSGFCSGRSATLSDDDDDVDNGVNTIANENYGTEFERNPQVTMRKSLKEKISRGSRLVRSISTNSYNILHQNIISTEELKDELEKLVEEATPQMQRPNTMTNKSEGTYHRLKNRSKMPKSISSNAVLESDSESSTPQHRPTRPLSEVIQTQSVVTPLEDDLKWIKRRTVHESMSYYSLCFPSPPNRSKSGSESSTTSIDNNISGQQLPNRFIPSNFDRSLSEFDEDLENLQLIGNIRPIDDKSDKSLSPEERTSTSTSTSTPLIELDDQNANIMTISSPVECRPKSSGYNSSLTLYTPSVESRGIPHSVSHSSGYQSFTDEAMYEHRDFAGALQTAAIPRRMSGRQTRDLMELKNLSAKLAEQIQIQSQMAENGNPLPTLRLSSKENRENRARSWDRASSRRESYLSSRGTMTNGCENTKISWQPNINVIKEVVVPGSPASRKWSYSPAKSKLHQHHWQLCMFIFGGKEEGVNGVYKQPMTVWKFYV</sequence>
<feature type="region of interest" description="Disordered" evidence="1">
    <location>
        <begin position="413"/>
        <end position="436"/>
    </location>
</feature>
<evidence type="ECO:0000313" key="2">
    <source>
        <dbReference type="EMBL" id="CAD7643200.1"/>
    </source>
</evidence>
<proteinExistence type="predicted"/>
<reference evidence="2" key="1">
    <citation type="submission" date="2020-11" db="EMBL/GenBank/DDBJ databases">
        <authorList>
            <person name="Tran Van P."/>
        </authorList>
    </citation>
    <scope>NUCLEOTIDE SEQUENCE</scope>
</reference>
<feature type="region of interest" description="Disordered" evidence="1">
    <location>
        <begin position="266"/>
        <end position="325"/>
    </location>
</feature>
<name>A0A7R9LK68_9ACAR</name>
<feature type="compositionally biased region" description="Basic and acidic residues" evidence="1">
    <location>
        <begin position="557"/>
        <end position="573"/>
    </location>
</feature>
<evidence type="ECO:0000256" key="1">
    <source>
        <dbReference type="SAM" id="MobiDB-lite"/>
    </source>
</evidence>
<protein>
    <submittedName>
        <fullName evidence="2">Uncharacterized protein</fullName>
    </submittedName>
</protein>
<feature type="region of interest" description="Disordered" evidence="1">
    <location>
        <begin position="352"/>
        <end position="384"/>
    </location>
</feature>